<reference evidence="2" key="1">
    <citation type="submission" date="2016-11" db="UniProtKB">
        <authorList>
            <consortium name="WormBaseParasite"/>
        </authorList>
    </citation>
    <scope>IDENTIFICATION</scope>
    <source>
        <strain evidence="2">KR3021</strain>
    </source>
</reference>
<protein>
    <submittedName>
        <fullName evidence="2">Conserved domain protein</fullName>
    </submittedName>
</protein>
<evidence type="ECO:0000313" key="1">
    <source>
        <dbReference type="Proteomes" id="UP000095286"/>
    </source>
</evidence>
<evidence type="ECO:0000313" key="2">
    <source>
        <dbReference type="WBParaSite" id="RSKR_0000849350.1"/>
    </source>
</evidence>
<organism evidence="1 2">
    <name type="scientific">Rhabditophanes sp. KR3021</name>
    <dbReference type="NCBI Taxonomy" id="114890"/>
    <lineage>
        <taxon>Eukaryota</taxon>
        <taxon>Metazoa</taxon>
        <taxon>Ecdysozoa</taxon>
        <taxon>Nematoda</taxon>
        <taxon>Chromadorea</taxon>
        <taxon>Rhabditida</taxon>
        <taxon>Tylenchina</taxon>
        <taxon>Panagrolaimomorpha</taxon>
        <taxon>Strongyloidoidea</taxon>
        <taxon>Alloionematidae</taxon>
        <taxon>Rhabditophanes</taxon>
    </lineage>
</organism>
<accession>A0AC35U7A0</accession>
<dbReference type="WBParaSite" id="RSKR_0000849350.1">
    <property type="protein sequence ID" value="RSKR_0000849350.1"/>
    <property type="gene ID" value="RSKR_0000849350"/>
</dbReference>
<proteinExistence type="predicted"/>
<name>A0AC35U7A0_9BILA</name>
<sequence>MDHQTTRKAHLPSVIEDDNVSLVHYTSFKTIFCSILIRTLMAVIFMGCGVGALVYAISNSDTQGKTTTPHAHIPGNIYSMDLVTQMSACGKMYYTNRYPIASSNDTQFFNLTEVGSSWYQDSVYKKIRHRIGLSSQDWRQTYYVYEDFSFIDSPTGCIRTSNITYSTYIKSMGLVNVSLLQTDATIANKNKQIKVTQYETIPPPSVLYGNSHPTLVDVYVDPNSHSALLWEMRFLDVNQKNSLYSIRFEFFGMVPDQPDDAIFQDYSKHCKPQSNYIYEN</sequence>
<dbReference type="Proteomes" id="UP000095286">
    <property type="component" value="Unplaced"/>
</dbReference>